<protein>
    <submittedName>
        <fullName evidence="1">Uncharacterized protein</fullName>
    </submittedName>
</protein>
<proteinExistence type="predicted"/>
<dbReference type="Proteomes" id="UP000050360">
    <property type="component" value="Unassembled WGS sequence"/>
</dbReference>
<evidence type="ECO:0000313" key="1">
    <source>
        <dbReference type="EMBL" id="KPQ42181.1"/>
    </source>
</evidence>
<dbReference type="AlphaFoldDB" id="A0A0P8A2A4"/>
<comment type="caution">
    <text evidence="1">The sequence shown here is derived from an EMBL/GenBank/DDBJ whole genome shotgun (WGS) entry which is preliminary data.</text>
</comment>
<sequence length="40" mass="4461">MTTSLNFFKQYHSTVIKALGEDAKKVNAKVGSIFADNWAE</sequence>
<reference evidence="1 2" key="1">
    <citation type="submission" date="2015-09" db="EMBL/GenBank/DDBJ databases">
        <title>A metagenomics-based metabolic model of nitrate-dependent anaerobic oxidation of methane by Methanoperedens-like archaea.</title>
        <authorList>
            <person name="Arshad A."/>
            <person name="Speth D.R."/>
            <person name="De Graaf R.M."/>
            <person name="Op Den Camp H.J."/>
            <person name="Jetten M.S."/>
            <person name="Welte C.U."/>
        </authorList>
    </citation>
    <scope>NUCLEOTIDE SEQUENCE [LARGE SCALE GENOMIC DNA]</scope>
</reference>
<evidence type="ECO:0000313" key="2">
    <source>
        <dbReference type="Proteomes" id="UP000050360"/>
    </source>
</evidence>
<organism evidence="1 2">
    <name type="scientific">Candidatus Methanoperedens nitratireducens</name>
    <dbReference type="NCBI Taxonomy" id="1392998"/>
    <lineage>
        <taxon>Archaea</taxon>
        <taxon>Methanobacteriati</taxon>
        <taxon>Methanobacteriota</taxon>
        <taxon>Stenosarchaea group</taxon>
        <taxon>Methanomicrobia</taxon>
        <taxon>Methanosarcinales</taxon>
        <taxon>ANME-2 cluster</taxon>
        <taxon>Candidatus Methanoperedentaceae</taxon>
        <taxon>Candidatus Methanoperedens</taxon>
    </lineage>
</organism>
<gene>
    <name evidence="1" type="ORF">MPEBLZ_03267</name>
</gene>
<name>A0A0P8A2A4_9EURY</name>
<accession>A0A0P8A2A4</accession>
<dbReference type="EMBL" id="LKCM01000260">
    <property type="protein sequence ID" value="KPQ42181.1"/>
    <property type="molecule type" value="Genomic_DNA"/>
</dbReference>